<organism evidence="6 7">
    <name type="scientific">Gadus morhua</name>
    <name type="common">Atlantic cod</name>
    <dbReference type="NCBI Taxonomy" id="8049"/>
    <lineage>
        <taxon>Eukaryota</taxon>
        <taxon>Metazoa</taxon>
        <taxon>Chordata</taxon>
        <taxon>Craniata</taxon>
        <taxon>Vertebrata</taxon>
        <taxon>Euteleostomi</taxon>
        <taxon>Actinopterygii</taxon>
        <taxon>Neopterygii</taxon>
        <taxon>Teleostei</taxon>
        <taxon>Neoteleostei</taxon>
        <taxon>Acanthomorphata</taxon>
        <taxon>Zeiogadaria</taxon>
        <taxon>Gadariae</taxon>
        <taxon>Gadiformes</taxon>
        <taxon>Gadoidei</taxon>
        <taxon>Gadidae</taxon>
        <taxon>Gadus</taxon>
    </lineage>
</organism>
<evidence type="ECO:0000259" key="5">
    <source>
        <dbReference type="Pfam" id="PF09294"/>
    </source>
</evidence>
<dbReference type="PANTHER" id="PTHR20859">
    <property type="entry name" value="INTERFERON/INTERLEUKIN RECEPTOR"/>
    <property type="match status" value="1"/>
</dbReference>
<evidence type="ECO:0000256" key="1">
    <source>
        <dbReference type="SAM" id="MobiDB-lite"/>
    </source>
</evidence>
<proteinExistence type="predicted"/>
<keyword evidence="7" id="KW-1185">Reference proteome</keyword>
<dbReference type="Pfam" id="PF01108">
    <property type="entry name" value="Tissue_fac"/>
    <property type="match status" value="1"/>
</dbReference>
<feature type="domain" description="Fibronectin type-III" evidence="4">
    <location>
        <begin position="11"/>
        <end position="107"/>
    </location>
</feature>
<keyword evidence="2" id="KW-0812">Transmembrane</keyword>
<protein>
    <submittedName>
        <fullName evidence="6">Uncharacterized protein</fullName>
    </submittedName>
</protein>
<dbReference type="PANTHER" id="PTHR20859:SF86">
    <property type="entry name" value="INTERLEUKIN-20 RECEPTOR SUBUNIT ALPHA"/>
    <property type="match status" value="1"/>
</dbReference>
<dbReference type="Ensembl" id="ENSGMOT00000063066.1">
    <property type="protein sequence ID" value="ENSGMOP00000059539.1"/>
    <property type="gene ID" value="ENSGMOG00000006459.2"/>
</dbReference>
<gene>
    <name evidence="6" type="primary">il20ra</name>
</gene>
<dbReference type="Pfam" id="PF09294">
    <property type="entry name" value="Interfer-bind"/>
    <property type="match status" value="1"/>
</dbReference>
<dbReference type="GO" id="GO:0004896">
    <property type="term" value="F:cytokine receptor activity"/>
    <property type="evidence" value="ECO:0007669"/>
    <property type="project" value="TreeGrafter"/>
</dbReference>
<dbReference type="SUPFAM" id="SSF49265">
    <property type="entry name" value="Fibronectin type III"/>
    <property type="match status" value="2"/>
</dbReference>
<feature type="chain" id="PRO_5046492187" evidence="3">
    <location>
        <begin position="22"/>
        <end position="511"/>
    </location>
</feature>
<dbReference type="InterPro" id="IPR013783">
    <property type="entry name" value="Ig-like_fold"/>
</dbReference>
<dbReference type="InterPro" id="IPR036116">
    <property type="entry name" value="FN3_sf"/>
</dbReference>
<evidence type="ECO:0000259" key="4">
    <source>
        <dbReference type="Pfam" id="PF01108"/>
    </source>
</evidence>
<evidence type="ECO:0000313" key="6">
    <source>
        <dbReference type="Ensembl" id="ENSGMOP00000059539.1"/>
    </source>
</evidence>
<feature type="region of interest" description="Disordered" evidence="1">
    <location>
        <begin position="435"/>
        <end position="472"/>
    </location>
</feature>
<accession>A0A8C5CCD0</accession>
<feature type="compositionally biased region" description="Acidic residues" evidence="1">
    <location>
        <begin position="398"/>
        <end position="409"/>
    </location>
</feature>
<feature type="domain" description="Interferon/interleukin receptor" evidence="5">
    <location>
        <begin position="120"/>
        <end position="226"/>
    </location>
</feature>
<keyword evidence="2" id="KW-0472">Membrane</keyword>
<evidence type="ECO:0000256" key="2">
    <source>
        <dbReference type="SAM" id="Phobius"/>
    </source>
</evidence>
<dbReference type="Proteomes" id="UP000694546">
    <property type="component" value="Chromosome 21"/>
</dbReference>
<dbReference type="InterPro" id="IPR003961">
    <property type="entry name" value="FN3_dom"/>
</dbReference>
<sequence length="511" mass="57212">MEKWTMVLVFHVGALYNAAFCSPPMPADVWFSSINLQNSLHWLPGEHTPPGTYFRVQYAIYGERWRVVPHCRELELTRCDLTNQTQDLEHGYFARVRAVDRTGPSKWKKTQKRFDPKTDTILGPPLVTLEMKGNSAIVNMKSPMRYQPDNSKPEMTMLEVYPQMAFNLSIRIADSKNLTQHIPFSSGRYVYRLMDYDTEYCFSARTRFNSMLIECQPSTWHCIKTPHDPFIGQLRSVVVGIVVPLCCICVLGVGAYFIHYLVWGKEEKWPQALEPTCHSFPPPTFTPEHLDPIHVGPYHPKPPPPPPPPPDSAYGPQSPIGYASQGRGVLPDLLCYALQGRGASPEPEPPWEDCHEAGGTDYGFVRGDPVGGGQEGSEDPREGLLGHGGEGEGRGRGEEDEEDEEDEDAGMIHWDPESGVFMLPETWAWAEGGLDRWLLGAGQPGSRGGEEEEEEEEEEEQEAGAEGGRGGVRLENVFVRQGSEEQRENARAMELEMGTLLANWSVVVVDE</sequence>
<evidence type="ECO:0000313" key="7">
    <source>
        <dbReference type="Proteomes" id="UP000694546"/>
    </source>
</evidence>
<feature type="region of interest" description="Disordered" evidence="1">
    <location>
        <begin position="341"/>
        <end position="415"/>
    </location>
</feature>
<reference evidence="6" key="2">
    <citation type="submission" date="2025-09" db="UniProtKB">
        <authorList>
            <consortium name="Ensembl"/>
        </authorList>
    </citation>
    <scope>IDENTIFICATION</scope>
</reference>
<evidence type="ECO:0000256" key="3">
    <source>
        <dbReference type="SAM" id="SignalP"/>
    </source>
</evidence>
<feature type="compositionally biased region" description="Pro residues" evidence="1">
    <location>
        <begin position="299"/>
        <end position="311"/>
    </location>
</feature>
<dbReference type="OrthoDB" id="9909056at2759"/>
<dbReference type="InterPro" id="IPR015373">
    <property type="entry name" value="Interferon/interleukin_rcp_dom"/>
</dbReference>
<dbReference type="OMA" id="DLTQETW"/>
<name>A0A8C5CCD0_GADMO</name>
<dbReference type="InterPro" id="IPR050650">
    <property type="entry name" value="Type-II_Cytokine-TF_Rcpt"/>
</dbReference>
<feature type="compositionally biased region" description="Acidic residues" evidence="1">
    <location>
        <begin position="450"/>
        <end position="463"/>
    </location>
</feature>
<dbReference type="AlphaFoldDB" id="A0A8C5CCD0"/>
<feature type="transmembrane region" description="Helical" evidence="2">
    <location>
        <begin position="237"/>
        <end position="258"/>
    </location>
</feature>
<feature type="compositionally biased region" description="Basic and acidic residues" evidence="1">
    <location>
        <begin position="378"/>
        <end position="397"/>
    </location>
</feature>
<reference evidence="6" key="1">
    <citation type="submission" date="2025-08" db="UniProtKB">
        <authorList>
            <consortium name="Ensembl"/>
        </authorList>
    </citation>
    <scope>IDENTIFICATION</scope>
</reference>
<dbReference type="GeneTree" id="ENSGT00940000157314"/>
<dbReference type="Gene3D" id="2.60.40.10">
    <property type="entry name" value="Immunoglobulins"/>
    <property type="match status" value="2"/>
</dbReference>
<feature type="region of interest" description="Disordered" evidence="1">
    <location>
        <begin position="291"/>
        <end position="322"/>
    </location>
</feature>
<keyword evidence="2" id="KW-1133">Transmembrane helix</keyword>
<dbReference type="CDD" id="cd00063">
    <property type="entry name" value="FN3"/>
    <property type="match status" value="1"/>
</dbReference>
<feature type="signal peptide" evidence="3">
    <location>
        <begin position="1"/>
        <end position="21"/>
    </location>
</feature>
<keyword evidence="3" id="KW-0732">Signal</keyword>
<dbReference type="GO" id="GO:0005886">
    <property type="term" value="C:plasma membrane"/>
    <property type="evidence" value="ECO:0007669"/>
    <property type="project" value="TreeGrafter"/>
</dbReference>